<organism evidence="1 2">
    <name type="scientific">Diploscapter pachys</name>
    <dbReference type="NCBI Taxonomy" id="2018661"/>
    <lineage>
        <taxon>Eukaryota</taxon>
        <taxon>Metazoa</taxon>
        <taxon>Ecdysozoa</taxon>
        <taxon>Nematoda</taxon>
        <taxon>Chromadorea</taxon>
        <taxon>Rhabditida</taxon>
        <taxon>Rhabditina</taxon>
        <taxon>Rhabditomorpha</taxon>
        <taxon>Rhabditoidea</taxon>
        <taxon>Rhabditidae</taxon>
        <taxon>Diploscapter</taxon>
    </lineage>
</organism>
<name>A0A2A2M5K6_9BILA</name>
<gene>
    <name evidence="1" type="ORF">WR25_01936</name>
</gene>
<dbReference type="AlphaFoldDB" id="A0A2A2M5K6"/>
<comment type="caution">
    <text evidence="1">The sequence shown here is derived from an EMBL/GenBank/DDBJ whole genome shotgun (WGS) entry which is preliminary data.</text>
</comment>
<dbReference type="Proteomes" id="UP000218231">
    <property type="component" value="Unassembled WGS sequence"/>
</dbReference>
<protein>
    <submittedName>
        <fullName evidence="1">Uncharacterized protein</fullName>
    </submittedName>
</protein>
<evidence type="ECO:0000313" key="2">
    <source>
        <dbReference type="Proteomes" id="UP000218231"/>
    </source>
</evidence>
<sequence>MRTMATQPRIAPSTMPVGISRRATFHQSRRRSSRSARLRISNEVACEPELPPELMISGMNRVNTTARASSSS</sequence>
<dbReference type="EMBL" id="LIAE01004564">
    <property type="protein sequence ID" value="PAV93734.1"/>
    <property type="molecule type" value="Genomic_DNA"/>
</dbReference>
<keyword evidence="2" id="KW-1185">Reference proteome</keyword>
<proteinExistence type="predicted"/>
<reference evidence="1 2" key="1">
    <citation type="journal article" date="2017" name="Curr. Biol.">
        <title>Genome architecture and evolution of a unichromosomal asexual nematode.</title>
        <authorList>
            <person name="Fradin H."/>
            <person name="Zegar C."/>
            <person name="Gutwein M."/>
            <person name="Lucas J."/>
            <person name="Kovtun M."/>
            <person name="Corcoran D."/>
            <person name="Baugh L.R."/>
            <person name="Kiontke K."/>
            <person name="Gunsalus K."/>
            <person name="Fitch D.H."/>
            <person name="Piano F."/>
        </authorList>
    </citation>
    <scope>NUCLEOTIDE SEQUENCE [LARGE SCALE GENOMIC DNA]</scope>
    <source>
        <strain evidence="1">PF1309</strain>
    </source>
</reference>
<dbReference type="OrthoDB" id="10540986at2759"/>
<accession>A0A2A2M5K6</accession>
<evidence type="ECO:0000313" key="1">
    <source>
        <dbReference type="EMBL" id="PAV93734.1"/>
    </source>
</evidence>